<reference evidence="3" key="1">
    <citation type="journal article" date="2009" name="Genome Res.">
        <title>Comparative genomic analyses of the human fungal pathogens Coccidioides and their relatives.</title>
        <authorList>
            <person name="Sharpton T.J."/>
            <person name="Stajich J.E."/>
            <person name="Rounsley S.D."/>
            <person name="Gardner M.J."/>
            <person name="Wortman J.R."/>
            <person name="Jordar V.S."/>
            <person name="Maiti R."/>
            <person name="Kodira C.D."/>
            <person name="Neafsey D.E."/>
            <person name="Zeng Q."/>
            <person name="Hung C.-Y."/>
            <person name="McMahan C."/>
            <person name="Muszewska A."/>
            <person name="Grynberg M."/>
            <person name="Mandel M.A."/>
            <person name="Kellner E.M."/>
            <person name="Barker B.M."/>
            <person name="Galgiani J.N."/>
            <person name="Orbach M.J."/>
            <person name="Kirkland T.N."/>
            <person name="Cole G.T."/>
            <person name="Henn M.R."/>
            <person name="Birren B.W."/>
            <person name="Taylor J.W."/>
        </authorList>
    </citation>
    <scope>NUCLEOTIDE SEQUENCE [LARGE SCALE GENOMIC DNA]</scope>
    <source>
        <strain evidence="3">UAMH 1704</strain>
    </source>
</reference>
<dbReference type="InParanoid" id="C4JVX9"/>
<proteinExistence type="predicted"/>
<feature type="compositionally biased region" description="Polar residues" evidence="1">
    <location>
        <begin position="14"/>
        <end position="24"/>
    </location>
</feature>
<protein>
    <submittedName>
        <fullName evidence="2">Uncharacterized protein</fullName>
    </submittedName>
</protein>
<sequence>MSNRDAFRSETSDPRSLSEQQSNDIVMCAKAPQRAGQAEQRAAGALQFFAQEKKAWIKGGVATSHDEASGRQTDAEVAEIDAQEHKDHQDVDGRSSVEKSLALCQKRLKQPASPMHLQSLNQLTGPSVQAGFGPSSPLVLCIIPALGLC</sequence>
<dbReference type="VEuPathDB" id="FungiDB:UREG_06721"/>
<dbReference type="HOGENOM" id="CLU_1751063_0_0_1"/>
<gene>
    <name evidence="2" type="ORF">UREG_06721</name>
</gene>
<dbReference type="GeneID" id="8442909"/>
<evidence type="ECO:0000313" key="2">
    <source>
        <dbReference type="EMBL" id="EEP81856.1"/>
    </source>
</evidence>
<organism evidence="2 3">
    <name type="scientific">Uncinocarpus reesii (strain UAMH 1704)</name>
    <dbReference type="NCBI Taxonomy" id="336963"/>
    <lineage>
        <taxon>Eukaryota</taxon>
        <taxon>Fungi</taxon>
        <taxon>Dikarya</taxon>
        <taxon>Ascomycota</taxon>
        <taxon>Pezizomycotina</taxon>
        <taxon>Eurotiomycetes</taxon>
        <taxon>Eurotiomycetidae</taxon>
        <taxon>Onygenales</taxon>
        <taxon>Onygenaceae</taxon>
        <taxon>Uncinocarpus</taxon>
    </lineage>
</organism>
<feature type="region of interest" description="Disordered" evidence="1">
    <location>
        <begin position="60"/>
        <end position="96"/>
    </location>
</feature>
<dbReference type="KEGG" id="ure:UREG_06721"/>
<dbReference type="EMBL" id="CH476618">
    <property type="protein sequence ID" value="EEP81856.1"/>
    <property type="molecule type" value="Genomic_DNA"/>
</dbReference>
<evidence type="ECO:0000256" key="1">
    <source>
        <dbReference type="SAM" id="MobiDB-lite"/>
    </source>
</evidence>
<feature type="compositionally biased region" description="Basic and acidic residues" evidence="1">
    <location>
        <begin position="1"/>
        <end position="13"/>
    </location>
</feature>
<dbReference type="AlphaFoldDB" id="C4JVX9"/>
<name>C4JVX9_UNCRE</name>
<keyword evidence="3" id="KW-1185">Reference proteome</keyword>
<feature type="region of interest" description="Disordered" evidence="1">
    <location>
        <begin position="1"/>
        <end position="25"/>
    </location>
</feature>
<dbReference type="Proteomes" id="UP000002058">
    <property type="component" value="Unassembled WGS sequence"/>
</dbReference>
<accession>C4JVX9</accession>
<evidence type="ECO:0000313" key="3">
    <source>
        <dbReference type="Proteomes" id="UP000002058"/>
    </source>
</evidence>
<feature type="compositionally biased region" description="Basic and acidic residues" evidence="1">
    <location>
        <begin position="82"/>
        <end position="96"/>
    </location>
</feature>
<dbReference type="RefSeq" id="XP_002583754.1">
    <property type="nucleotide sequence ID" value="XM_002583708.1"/>
</dbReference>